<organism evidence="12 13">
    <name type="scientific">Chelatococcus caeni</name>
    <dbReference type="NCBI Taxonomy" id="1348468"/>
    <lineage>
        <taxon>Bacteria</taxon>
        <taxon>Pseudomonadati</taxon>
        <taxon>Pseudomonadota</taxon>
        <taxon>Alphaproteobacteria</taxon>
        <taxon>Hyphomicrobiales</taxon>
        <taxon>Chelatococcaceae</taxon>
        <taxon>Chelatococcus</taxon>
    </lineage>
</organism>
<comment type="subcellular location">
    <subcellularLocation>
        <location evidence="1">Cell membrane</location>
        <topology evidence="1">Multi-pass membrane protein</topology>
    </subcellularLocation>
</comment>
<evidence type="ECO:0000256" key="2">
    <source>
        <dbReference type="ARBA" id="ARBA00009765"/>
    </source>
</evidence>
<dbReference type="Proteomes" id="UP000577362">
    <property type="component" value="Unassembled WGS sequence"/>
</dbReference>
<dbReference type="InterPro" id="IPR045863">
    <property type="entry name" value="CorA_TM1_TM2"/>
</dbReference>
<evidence type="ECO:0000313" key="12">
    <source>
        <dbReference type="EMBL" id="MBB4017126.1"/>
    </source>
</evidence>
<evidence type="ECO:0000256" key="11">
    <source>
        <dbReference type="SAM" id="Phobius"/>
    </source>
</evidence>
<dbReference type="AlphaFoldDB" id="A0A840C2F2"/>
<keyword evidence="10 11" id="KW-0472">Membrane</keyword>
<dbReference type="SUPFAM" id="SSF144083">
    <property type="entry name" value="Magnesium transport protein CorA, transmembrane region"/>
    <property type="match status" value="1"/>
</dbReference>
<evidence type="ECO:0000256" key="1">
    <source>
        <dbReference type="ARBA" id="ARBA00004651"/>
    </source>
</evidence>
<dbReference type="GO" id="GO:0015095">
    <property type="term" value="F:magnesium ion transmembrane transporter activity"/>
    <property type="evidence" value="ECO:0007669"/>
    <property type="project" value="TreeGrafter"/>
</dbReference>
<keyword evidence="6 11" id="KW-0812">Transmembrane</keyword>
<evidence type="ECO:0000256" key="10">
    <source>
        <dbReference type="ARBA" id="ARBA00023136"/>
    </source>
</evidence>
<proteinExistence type="inferred from homology"/>
<dbReference type="GO" id="GO:0050897">
    <property type="term" value="F:cobalt ion binding"/>
    <property type="evidence" value="ECO:0007669"/>
    <property type="project" value="TreeGrafter"/>
</dbReference>
<dbReference type="Gene3D" id="1.20.58.340">
    <property type="entry name" value="Magnesium transport protein CorA, transmembrane region"/>
    <property type="match status" value="2"/>
</dbReference>
<comment type="similarity">
    <text evidence="2">Belongs to the CorA metal ion transporter (MIT) (TC 1.A.35) family.</text>
</comment>
<keyword evidence="3" id="KW-0813">Transport</keyword>
<sequence length="335" mass="36510">MTVALPRHVFPAFPGLVWGHVFDAEGNARPVDEHAAAAMALPAEGFLWLHIDLVDVRARQWLAGLSAVPEPLRRLMLDAEDHQRVLAIGAFVGIVVSDNILEFDHRSDDLGQLRCIVGERLLISGRRNKLCAVAEAHERVSHGHPCPAVGDLLATIVGRVLGHLEDAGDRLADAVDRVEDRVLADHVDEEMRALGPLRRELSACHRRLTGLRALFQRLSHEGGRGLPLGLVALCGPLIERIDAAAHDVAAAQERARLLQDEISARLAVAANRNLYVLSLITTFFLPPAFVAGIFGMNTADLPFLETRGGTWWALALCVAATAGTLIGFRWLSRRS</sequence>
<dbReference type="EMBL" id="JACIEN010000002">
    <property type="protein sequence ID" value="MBB4017126.1"/>
    <property type="molecule type" value="Genomic_DNA"/>
</dbReference>
<evidence type="ECO:0000313" key="13">
    <source>
        <dbReference type="Proteomes" id="UP000577362"/>
    </source>
</evidence>
<dbReference type="Gene3D" id="3.30.460.20">
    <property type="entry name" value="CorA soluble domain-like"/>
    <property type="match status" value="1"/>
</dbReference>
<keyword evidence="9" id="KW-0406">Ion transport</keyword>
<dbReference type="RefSeq" id="WP_183316585.1">
    <property type="nucleotide sequence ID" value="NZ_JACIEN010000002.1"/>
</dbReference>
<dbReference type="GO" id="GO:0015087">
    <property type="term" value="F:cobalt ion transmembrane transporter activity"/>
    <property type="evidence" value="ECO:0007669"/>
    <property type="project" value="TreeGrafter"/>
</dbReference>
<dbReference type="PANTHER" id="PTHR46494">
    <property type="entry name" value="CORA FAMILY METAL ION TRANSPORTER (EUROFUNG)"/>
    <property type="match status" value="1"/>
</dbReference>
<gene>
    <name evidence="12" type="ORF">GGR16_002155</name>
</gene>
<feature type="transmembrane region" description="Helical" evidence="11">
    <location>
        <begin position="311"/>
        <end position="331"/>
    </location>
</feature>
<evidence type="ECO:0000256" key="7">
    <source>
        <dbReference type="ARBA" id="ARBA00022833"/>
    </source>
</evidence>
<dbReference type="GO" id="GO:0005886">
    <property type="term" value="C:plasma membrane"/>
    <property type="evidence" value="ECO:0007669"/>
    <property type="project" value="UniProtKB-SubCell"/>
</dbReference>
<keyword evidence="4" id="KW-1003">Cell membrane</keyword>
<dbReference type="PANTHER" id="PTHR46494:SF3">
    <property type="entry name" value="ZINC TRANSPORT PROTEIN ZNTB"/>
    <property type="match status" value="1"/>
</dbReference>
<feature type="transmembrane region" description="Helical" evidence="11">
    <location>
        <begin position="274"/>
        <end position="299"/>
    </location>
</feature>
<name>A0A840C2F2_9HYPH</name>
<keyword evidence="13" id="KW-1185">Reference proteome</keyword>
<evidence type="ECO:0000256" key="6">
    <source>
        <dbReference type="ARBA" id="ARBA00022692"/>
    </source>
</evidence>
<accession>A0A840C2F2</accession>
<keyword evidence="8 11" id="KW-1133">Transmembrane helix</keyword>
<evidence type="ECO:0000256" key="9">
    <source>
        <dbReference type="ARBA" id="ARBA00023065"/>
    </source>
</evidence>
<reference evidence="12 13" key="1">
    <citation type="submission" date="2020-08" db="EMBL/GenBank/DDBJ databases">
        <title>Genomic Encyclopedia of Type Strains, Phase IV (KMG-IV): sequencing the most valuable type-strain genomes for metagenomic binning, comparative biology and taxonomic classification.</title>
        <authorList>
            <person name="Goeker M."/>
        </authorList>
    </citation>
    <scope>NUCLEOTIDE SEQUENCE [LARGE SCALE GENOMIC DNA]</scope>
    <source>
        <strain evidence="12 13">DSM 103737</strain>
    </source>
</reference>
<evidence type="ECO:0000256" key="3">
    <source>
        <dbReference type="ARBA" id="ARBA00022448"/>
    </source>
</evidence>
<dbReference type="SUPFAM" id="SSF143865">
    <property type="entry name" value="CorA soluble domain-like"/>
    <property type="match status" value="1"/>
</dbReference>
<evidence type="ECO:0000256" key="4">
    <source>
        <dbReference type="ARBA" id="ARBA00022475"/>
    </source>
</evidence>
<keyword evidence="7" id="KW-0862">Zinc</keyword>
<dbReference type="Pfam" id="PF01544">
    <property type="entry name" value="CorA"/>
    <property type="match status" value="1"/>
</dbReference>
<evidence type="ECO:0000256" key="8">
    <source>
        <dbReference type="ARBA" id="ARBA00022989"/>
    </source>
</evidence>
<protein>
    <submittedName>
        <fullName evidence="12">Mg2+ and Co2+ transporter CorA</fullName>
    </submittedName>
</protein>
<dbReference type="GO" id="GO:0000287">
    <property type="term" value="F:magnesium ion binding"/>
    <property type="evidence" value="ECO:0007669"/>
    <property type="project" value="TreeGrafter"/>
</dbReference>
<dbReference type="InterPro" id="IPR045861">
    <property type="entry name" value="CorA_cytoplasmic_dom"/>
</dbReference>
<comment type="caution">
    <text evidence="12">The sequence shown here is derived from an EMBL/GenBank/DDBJ whole genome shotgun (WGS) entry which is preliminary data.</text>
</comment>
<dbReference type="InterPro" id="IPR002523">
    <property type="entry name" value="MgTranspt_CorA/ZnTranspt_ZntB"/>
</dbReference>
<evidence type="ECO:0000256" key="5">
    <source>
        <dbReference type="ARBA" id="ARBA00022519"/>
    </source>
</evidence>
<keyword evidence="5" id="KW-0997">Cell inner membrane</keyword>